<gene>
    <name evidence="1" type="ordered locus">GBAA_5353</name>
</gene>
<dbReference type="RefSeq" id="WP_000811954.1">
    <property type="nucleotide sequence ID" value="NZ_AP014833.1"/>
</dbReference>
<dbReference type="Proteomes" id="UP000000594">
    <property type="component" value="Chromosome"/>
</dbReference>
<dbReference type="Gene3D" id="1.10.10.10">
    <property type="entry name" value="Winged helix-like DNA-binding domain superfamily/Winged helix DNA-binding domain"/>
    <property type="match status" value="1"/>
</dbReference>
<dbReference type="InterPro" id="IPR036388">
    <property type="entry name" value="WH-like_DNA-bd_sf"/>
</dbReference>
<dbReference type="KEGG" id="banh:HYU01_26160"/>
<organism evidence="1 2">
    <name type="scientific">Bacillus anthracis</name>
    <name type="common">anthrax bacterium</name>
    <dbReference type="NCBI Taxonomy" id="1392"/>
    <lineage>
        <taxon>Bacteria</taxon>
        <taxon>Bacillati</taxon>
        <taxon>Bacillota</taxon>
        <taxon>Bacilli</taxon>
        <taxon>Bacillales</taxon>
        <taxon>Bacillaceae</taxon>
        <taxon>Bacillus</taxon>
        <taxon>Bacillus cereus group</taxon>
    </lineage>
</organism>
<dbReference type="GeneID" id="45024956"/>
<evidence type="ECO:0000313" key="2">
    <source>
        <dbReference type="Proteomes" id="UP000000594"/>
    </source>
</evidence>
<dbReference type="AlphaFoldDB" id="A0A6L8PGA5"/>
<accession>E9QR88</accession>
<keyword evidence="2" id="KW-1185">Reference proteome</keyword>
<name>A0A6L8PGA5_BACAN</name>
<dbReference type="PATRIC" id="fig|1392.230.peg.5270"/>
<evidence type="ECO:0000313" key="1">
    <source>
        <dbReference type="EMBL" id="AAT34486.1"/>
    </source>
</evidence>
<accession>Q6HR25</accession>
<dbReference type="KEGG" id="bar:GBAA_5353"/>
<proteinExistence type="predicted"/>
<dbReference type="EMBL" id="AE017334">
    <property type="protein sequence ID" value="AAT34486.1"/>
    <property type="molecule type" value="Genomic_DNA"/>
</dbReference>
<reference evidence="1 2" key="1">
    <citation type="journal article" date="2009" name="J. Bacteriol.">
        <title>The complete genome sequence of Bacillus anthracis Ames 'Ancestor'.</title>
        <authorList>
            <person name="Ravel J."/>
            <person name="Jiang L."/>
            <person name="Stanley S.T."/>
            <person name="Wilson M.R."/>
            <person name="Decker R.S."/>
            <person name="Read T.D."/>
            <person name="Worsham P."/>
            <person name="Keim P.S."/>
            <person name="Salzberg S.L."/>
            <person name="Fraser-Liggett C.M."/>
            <person name="Rasko D.A."/>
        </authorList>
    </citation>
    <scope>NUCLEOTIDE SEQUENCE [LARGE SCALE GENOMIC DNA]</scope>
    <source>
        <strain evidence="2">Ames ancestor</strain>
    </source>
</reference>
<accession>Q81X89</accession>
<protein>
    <submittedName>
        <fullName evidence="1">Prophage LambdaBa03, transcriptional regulator domain protein</fullName>
    </submittedName>
</protein>
<accession>E9QR87</accession>
<accession>A0A0F7R5R5</accession>
<sequence>MKQLTKIKYDAKQIAEMLGISLQRFRNKKEHYINILKQDYYVTIEIGSRNKEFFILEPKENGVTVLKDVAPKTNELKRNDLKNIELILKAVLIDNVLPMPEEISKSIGKSEATVKRHIKKMRDNDILLEPDEEIVQTVNKYTGEIFERIRKQYSYIYYDNLSSGERIVVDLPTIHGAYGEFYNEKIQELMHKHKHRYNHKIANNVAYFYTWEQMNKSFDLRKGRRAEKWIISNEYRKWIIEKYGR</sequence>
<accession>Q6KKE4</accession>
<accession>A0A6L8PGA5</accession>